<evidence type="ECO:0000313" key="13">
    <source>
        <dbReference type="Proteomes" id="UP001179842"/>
    </source>
</evidence>
<evidence type="ECO:0000259" key="11">
    <source>
        <dbReference type="Pfam" id="PF02223"/>
    </source>
</evidence>
<reference evidence="12" key="1">
    <citation type="submission" date="2023-04" db="EMBL/GenBank/DDBJ databases">
        <title>Completed genome of Mycoplasma lagogenitalium type strain 12MS.</title>
        <authorList>
            <person name="Spergser J."/>
        </authorList>
    </citation>
    <scope>NUCLEOTIDE SEQUENCE</scope>
    <source>
        <strain evidence="12">12MS</strain>
    </source>
</reference>
<dbReference type="InterPro" id="IPR018094">
    <property type="entry name" value="Thymidylate_kinase"/>
</dbReference>
<feature type="binding site" evidence="10">
    <location>
        <begin position="7"/>
        <end position="14"/>
    </location>
    <ligand>
        <name>ATP</name>
        <dbReference type="ChEBI" id="CHEBI:30616"/>
    </ligand>
</feature>
<keyword evidence="5 10" id="KW-0545">Nucleotide biosynthesis</keyword>
<dbReference type="CDD" id="cd01672">
    <property type="entry name" value="TMPK"/>
    <property type="match status" value="1"/>
</dbReference>
<dbReference type="Pfam" id="PF02223">
    <property type="entry name" value="Thymidylate_kin"/>
    <property type="match status" value="1"/>
</dbReference>
<dbReference type="EMBL" id="CP122979">
    <property type="protein sequence ID" value="WGI36317.1"/>
    <property type="molecule type" value="Genomic_DNA"/>
</dbReference>
<evidence type="ECO:0000313" key="12">
    <source>
        <dbReference type="EMBL" id="WGI36317.1"/>
    </source>
</evidence>
<dbReference type="InterPro" id="IPR018095">
    <property type="entry name" value="Thymidylate_kin_CS"/>
</dbReference>
<proteinExistence type="inferred from homology"/>
<dbReference type="GO" id="GO:0004798">
    <property type="term" value="F:dTMP kinase activity"/>
    <property type="evidence" value="ECO:0007669"/>
    <property type="project" value="UniProtKB-EC"/>
</dbReference>
<evidence type="ECO:0000256" key="7">
    <source>
        <dbReference type="ARBA" id="ARBA00022777"/>
    </source>
</evidence>
<dbReference type="Gene3D" id="3.40.50.300">
    <property type="entry name" value="P-loop containing nucleotide triphosphate hydrolases"/>
    <property type="match status" value="1"/>
</dbReference>
<dbReference type="InterPro" id="IPR039430">
    <property type="entry name" value="Thymidylate_kin-like_dom"/>
</dbReference>
<keyword evidence="7 10" id="KW-0418">Kinase</keyword>
<dbReference type="SUPFAM" id="SSF52540">
    <property type="entry name" value="P-loop containing nucleoside triphosphate hydrolases"/>
    <property type="match status" value="1"/>
</dbReference>
<comment type="catalytic activity">
    <reaction evidence="9 10">
        <text>dTMP + ATP = dTDP + ADP</text>
        <dbReference type="Rhea" id="RHEA:13517"/>
        <dbReference type="ChEBI" id="CHEBI:30616"/>
        <dbReference type="ChEBI" id="CHEBI:58369"/>
        <dbReference type="ChEBI" id="CHEBI:63528"/>
        <dbReference type="ChEBI" id="CHEBI:456216"/>
        <dbReference type="EC" id="2.7.4.9"/>
    </reaction>
</comment>
<evidence type="ECO:0000256" key="5">
    <source>
        <dbReference type="ARBA" id="ARBA00022727"/>
    </source>
</evidence>
<evidence type="ECO:0000256" key="2">
    <source>
        <dbReference type="ARBA" id="ARBA00012980"/>
    </source>
</evidence>
<sequence>MFITFEGLDGCGKSTIIKMLKEYLEKKYPEKNFVFTREPGGESVKESEKIREIILDSKNDISAMAETLLFAASRRIHLEKVVWPSLKNNKIVICDRYIDSSIAYQGAAGGVGSDKVEQINEIATDKTEPNYTFLLKLTPEESRKRLIAQINHNDDRIEKKSTDYFQKIYDQYEKMAKKYHKRFISIDASLTPDKVFKKVQEKIDEILSKKIEKKAIY</sequence>
<dbReference type="HAMAP" id="MF_00165">
    <property type="entry name" value="Thymidylate_kinase"/>
    <property type="match status" value="1"/>
</dbReference>
<evidence type="ECO:0000256" key="1">
    <source>
        <dbReference type="ARBA" id="ARBA00009776"/>
    </source>
</evidence>
<dbReference type="EC" id="2.7.4.9" evidence="2 10"/>
<protein>
    <recommendedName>
        <fullName evidence="3 10">Thymidylate kinase</fullName>
        <ecNumber evidence="2 10">2.7.4.9</ecNumber>
    </recommendedName>
    <alternativeName>
        <fullName evidence="10">dTMP kinase</fullName>
    </alternativeName>
</protein>
<keyword evidence="8 10" id="KW-0067">ATP-binding</keyword>
<gene>
    <name evidence="10 12" type="primary">tmk</name>
    <name evidence="12" type="ORF">QEG99_02455</name>
</gene>
<accession>A0ABY8LST5</accession>
<feature type="domain" description="Thymidylate kinase-like" evidence="11">
    <location>
        <begin position="5"/>
        <end position="198"/>
    </location>
</feature>
<organism evidence="12 13">
    <name type="scientific">Mesomycoplasma lagogenitalium</name>
    <dbReference type="NCBI Taxonomy" id="171286"/>
    <lineage>
        <taxon>Bacteria</taxon>
        <taxon>Bacillati</taxon>
        <taxon>Mycoplasmatota</taxon>
        <taxon>Mycoplasmoidales</taxon>
        <taxon>Metamycoplasmataceae</taxon>
        <taxon>Mesomycoplasma</taxon>
    </lineage>
</organism>
<dbReference type="PROSITE" id="PS01331">
    <property type="entry name" value="THYMIDYLATE_KINASE"/>
    <property type="match status" value="1"/>
</dbReference>
<comment type="function">
    <text evidence="10">Phosphorylation of dTMP to form dTDP in both de novo and salvage pathways of dTTP synthesis.</text>
</comment>
<dbReference type="PANTHER" id="PTHR10344:SF4">
    <property type="entry name" value="UMP-CMP KINASE 2, MITOCHONDRIAL"/>
    <property type="match status" value="1"/>
</dbReference>
<evidence type="ECO:0000256" key="9">
    <source>
        <dbReference type="ARBA" id="ARBA00048743"/>
    </source>
</evidence>
<evidence type="ECO:0000256" key="6">
    <source>
        <dbReference type="ARBA" id="ARBA00022741"/>
    </source>
</evidence>
<dbReference type="Proteomes" id="UP001179842">
    <property type="component" value="Chromosome"/>
</dbReference>
<evidence type="ECO:0000256" key="10">
    <source>
        <dbReference type="HAMAP-Rule" id="MF_00165"/>
    </source>
</evidence>
<dbReference type="PANTHER" id="PTHR10344">
    <property type="entry name" value="THYMIDYLATE KINASE"/>
    <property type="match status" value="1"/>
</dbReference>
<keyword evidence="13" id="KW-1185">Reference proteome</keyword>
<keyword evidence="6 10" id="KW-0547">Nucleotide-binding</keyword>
<name>A0ABY8LST5_9BACT</name>
<evidence type="ECO:0000256" key="8">
    <source>
        <dbReference type="ARBA" id="ARBA00022840"/>
    </source>
</evidence>
<keyword evidence="4 10" id="KW-0808">Transferase</keyword>
<dbReference type="InterPro" id="IPR027417">
    <property type="entry name" value="P-loop_NTPase"/>
</dbReference>
<comment type="similarity">
    <text evidence="1 10">Belongs to the thymidylate kinase family.</text>
</comment>
<dbReference type="RefSeq" id="WP_280101618.1">
    <property type="nucleotide sequence ID" value="NZ_CP122979.1"/>
</dbReference>
<dbReference type="NCBIfam" id="TIGR00041">
    <property type="entry name" value="DTMP_kinase"/>
    <property type="match status" value="1"/>
</dbReference>
<evidence type="ECO:0000256" key="3">
    <source>
        <dbReference type="ARBA" id="ARBA00017144"/>
    </source>
</evidence>
<evidence type="ECO:0000256" key="4">
    <source>
        <dbReference type="ARBA" id="ARBA00022679"/>
    </source>
</evidence>